<evidence type="ECO:0000256" key="1">
    <source>
        <dbReference type="SAM" id="Phobius"/>
    </source>
</evidence>
<keyword evidence="1" id="KW-1133">Transmembrane helix</keyword>
<keyword evidence="1" id="KW-0812">Transmembrane</keyword>
<keyword evidence="3" id="KW-1185">Reference proteome</keyword>
<feature type="transmembrane region" description="Helical" evidence="1">
    <location>
        <begin position="15"/>
        <end position="44"/>
    </location>
</feature>
<proteinExistence type="predicted"/>
<reference evidence="2 3" key="1">
    <citation type="submission" date="2023-10" db="EMBL/GenBank/DDBJ databases">
        <title>Virgibacillus soli CC-YMP-6 genome.</title>
        <authorList>
            <person name="Miliotis G."/>
            <person name="Sengupta P."/>
            <person name="Hameed A."/>
            <person name="Chuvochina M."/>
            <person name="Mcdonagh F."/>
            <person name="Simpson A.C."/>
            <person name="Singh N.K."/>
            <person name="Rekha P.D."/>
            <person name="Raman K."/>
            <person name="Hugenholtz P."/>
            <person name="Venkateswaran K."/>
        </authorList>
    </citation>
    <scope>NUCLEOTIDE SEQUENCE [LARGE SCALE GENOMIC DNA]</scope>
    <source>
        <strain evidence="2 3">CC-YMP-6</strain>
    </source>
</reference>
<name>A0ABU5CRU2_9BACI</name>
<evidence type="ECO:0000313" key="3">
    <source>
        <dbReference type="Proteomes" id="UP001275315"/>
    </source>
</evidence>
<dbReference type="EMBL" id="JAWDIQ010000001">
    <property type="protein sequence ID" value="MDY0408160.1"/>
    <property type="molecule type" value="Genomic_DNA"/>
</dbReference>
<evidence type="ECO:0000313" key="2">
    <source>
        <dbReference type="EMBL" id="MDY0408160.1"/>
    </source>
</evidence>
<sequence length="80" mass="9160">MAKGLKTESKKTNPFLWFIFAIIIPVIVALIIASVIFSIAGFHVTDWLKDNAKNIPVISSLIPIKRKKMYLRQQSSFKQR</sequence>
<dbReference type="RefSeq" id="WP_320378916.1">
    <property type="nucleotide sequence ID" value="NZ_JAWDIQ010000001.1"/>
</dbReference>
<comment type="caution">
    <text evidence="2">The sequence shown here is derived from an EMBL/GenBank/DDBJ whole genome shotgun (WGS) entry which is preliminary data.</text>
</comment>
<keyword evidence="1" id="KW-0472">Membrane</keyword>
<protein>
    <submittedName>
        <fullName evidence="2">Uncharacterized protein</fullName>
    </submittedName>
</protein>
<gene>
    <name evidence="2" type="ORF">RWD45_05645</name>
</gene>
<organism evidence="2 3">
    <name type="scientific">Paracerasibacillus soli</name>
    <dbReference type="NCBI Taxonomy" id="480284"/>
    <lineage>
        <taxon>Bacteria</taxon>
        <taxon>Bacillati</taxon>
        <taxon>Bacillota</taxon>
        <taxon>Bacilli</taxon>
        <taxon>Bacillales</taxon>
        <taxon>Bacillaceae</taxon>
        <taxon>Paracerasibacillus</taxon>
    </lineage>
</organism>
<accession>A0ABU5CRU2</accession>
<dbReference type="Proteomes" id="UP001275315">
    <property type="component" value="Unassembled WGS sequence"/>
</dbReference>